<accession>C8RYM2</accession>
<keyword evidence="3" id="KW-1185">Reference proteome</keyword>
<dbReference type="InterPro" id="IPR017495">
    <property type="entry name" value="PuhC"/>
</dbReference>
<proteinExistence type="predicted"/>
<feature type="transmembrane region" description="Helical" evidence="1">
    <location>
        <begin position="20"/>
        <end position="41"/>
    </location>
</feature>
<protein>
    <submittedName>
        <fullName evidence="2">Photosynthetic complex assembly protein</fullName>
    </submittedName>
</protein>
<sequence length="152" mass="16601">MPPEIAPKPHDSHDDMIPKGLLRAIGVLLVVSIALVSYAVLTGREHVGQPKAAAVIEERQIILVGLDAQAVKVLNTDGTVLVDLPHGGFITVIQNGLQRARKLRGVDQMKPVRLVRYENGRLSIIDPETGWTAELHAFGDDNRAAFERLMAM</sequence>
<evidence type="ECO:0000313" key="2">
    <source>
        <dbReference type="EMBL" id="EEW26210.1"/>
    </source>
</evidence>
<dbReference type="EMBL" id="ACYY01000004">
    <property type="protein sequence ID" value="EEW26210.1"/>
    <property type="molecule type" value="Genomic_DNA"/>
</dbReference>
<organism evidence="2 3">
    <name type="scientific">Rhodobacter ferrooxidans</name>
    <dbReference type="NCBI Taxonomy" id="371731"/>
    <lineage>
        <taxon>Bacteria</taxon>
        <taxon>Pseudomonadati</taxon>
        <taxon>Pseudomonadota</taxon>
        <taxon>Alphaproteobacteria</taxon>
        <taxon>Rhodobacterales</taxon>
        <taxon>Rhodobacter group</taxon>
        <taxon>Rhodobacter</taxon>
    </lineage>
</organism>
<dbReference type="RefSeq" id="WP_008028496.1">
    <property type="nucleotide sequence ID" value="NZ_ACYY01000004.1"/>
</dbReference>
<dbReference type="STRING" id="371731.Rsw2DRAFT_0900"/>
<comment type="caution">
    <text evidence="2">The sequence shown here is derived from an EMBL/GenBank/DDBJ whole genome shotgun (WGS) entry which is preliminary data.</text>
</comment>
<reference evidence="2 3" key="1">
    <citation type="submission" date="2009-08" db="EMBL/GenBank/DDBJ databases">
        <title>The draft genome of Rhodobacter sp. SW2.</title>
        <authorList>
            <consortium name="US DOE Joint Genome Institute (JGI-PGF)"/>
            <person name="Lucas S."/>
            <person name="Copeland A."/>
            <person name="Lapidus A."/>
            <person name="Glavina del Rio T."/>
            <person name="Tice H."/>
            <person name="Bruce D."/>
            <person name="Goodwin L."/>
            <person name="Pitluck S."/>
            <person name="Larimer F."/>
            <person name="Land M.L."/>
            <person name="Hauser L."/>
            <person name="Emerson D."/>
        </authorList>
    </citation>
    <scope>NUCLEOTIDE SEQUENCE [LARGE SCALE GENOMIC DNA]</scope>
    <source>
        <strain evidence="2 3">SW2</strain>
    </source>
</reference>
<evidence type="ECO:0000313" key="3">
    <source>
        <dbReference type="Proteomes" id="UP000010121"/>
    </source>
</evidence>
<keyword evidence="1" id="KW-1133">Transmembrane helix</keyword>
<dbReference type="NCBIfam" id="TIGR03054">
    <property type="entry name" value="photo_alph_chp1"/>
    <property type="match status" value="1"/>
</dbReference>
<dbReference type="eggNOG" id="ENOG5031B9B">
    <property type="taxonomic scope" value="Bacteria"/>
</dbReference>
<dbReference type="OrthoDB" id="7848123at2"/>
<name>C8RYM2_9RHOB</name>
<dbReference type="AlphaFoldDB" id="C8RYM2"/>
<dbReference type="Proteomes" id="UP000010121">
    <property type="component" value="Unassembled WGS sequence"/>
</dbReference>
<keyword evidence="1" id="KW-0472">Membrane</keyword>
<keyword evidence="1" id="KW-0812">Transmembrane</keyword>
<gene>
    <name evidence="2" type="ORF">Rsw2DRAFT_0900</name>
</gene>
<evidence type="ECO:0000256" key="1">
    <source>
        <dbReference type="SAM" id="Phobius"/>
    </source>
</evidence>